<dbReference type="InterPro" id="IPR012337">
    <property type="entry name" value="RNaseH-like_sf"/>
</dbReference>
<dbReference type="SUPFAM" id="SSF53098">
    <property type="entry name" value="Ribonuclease H-like"/>
    <property type="match status" value="1"/>
</dbReference>
<name>A0AAE0GVR5_9CHLO</name>
<evidence type="ECO:0000313" key="2">
    <source>
        <dbReference type="EMBL" id="KAK3285073.1"/>
    </source>
</evidence>
<accession>A0AAE0GVR5</accession>
<proteinExistence type="predicted"/>
<organism evidence="2 3">
    <name type="scientific">Cymbomonas tetramitiformis</name>
    <dbReference type="NCBI Taxonomy" id="36881"/>
    <lineage>
        <taxon>Eukaryota</taxon>
        <taxon>Viridiplantae</taxon>
        <taxon>Chlorophyta</taxon>
        <taxon>Pyramimonadophyceae</taxon>
        <taxon>Pyramimonadales</taxon>
        <taxon>Pyramimonadaceae</taxon>
        <taxon>Cymbomonas</taxon>
    </lineage>
</organism>
<dbReference type="GO" id="GO:0003676">
    <property type="term" value="F:nucleic acid binding"/>
    <property type="evidence" value="ECO:0007669"/>
    <property type="project" value="InterPro"/>
</dbReference>
<gene>
    <name evidence="2" type="ORF">CYMTET_7301</name>
</gene>
<feature type="domain" description="3'-5' exonuclease" evidence="1">
    <location>
        <begin position="184"/>
        <end position="287"/>
    </location>
</feature>
<dbReference type="Pfam" id="PF01612">
    <property type="entry name" value="DNA_pol_A_exo1"/>
    <property type="match status" value="1"/>
</dbReference>
<evidence type="ECO:0000313" key="3">
    <source>
        <dbReference type="Proteomes" id="UP001190700"/>
    </source>
</evidence>
<dbReference type="Proteomes" id="UP001190700">
    <property type="component" value="Unassembled WGS sequence"/>
</dbReference>
<dbReference type="InterPro" id="IPR036397">
    <property type="entry name" value="RNaseH_sf"/>
</dbReference>
<keyword evidence="3" id="KW-1185">Reference proteome</keyword>
<evidence type="ECO:0000259" key="1">
    <source>
        <dbReference type="Pfam" id="PF01612"/>
    </source>
</evidence>
<dbReference type="InterPro" id="IPR002562">
    <property type="entry name" value="3'-5'_exonuclease_dom"/>
</dbReference>
<dbReference type="AlphaFoldDB" id="A0AAE0GVR5"/>
<comment type="caution">
    <text evidence="2">The sequence shown here is derived from an EMBL/GenBank/DDBJ whole genome shotgun (WGS) entry which is preliminary data.</text>
</comment>
<dbReference type="Gene3D" id="3.30.420.10">
    <property type="entry name" value="Ribonuclease H-like superfamily/Ribonuclease H"/>
    <property type="match status" value="1"/>
</dbReference>
<dbReference type="EMBL" id="LGRX02001978">
    <property type="protein sequence ID" value="KAK3285073.1"/>
    <property type="molecule type" value="Genomic_DNA"/>
</dbReference>
<dbReference type="GO" id="GO:0008408">
    <property type="term" value="F:3'-5' exonuclease activity"/>
    <property type="evidence" value="ECO:0007669"/>
    <property type="project" value="InterPro"/>
</dbReference>
<sequence>MNASTTIYLYDKVLFHVNCSLHSENSLYFVELAPIDDGIRSVSVSLPVTERVVGKKTAKIYRGIACTQLLEKLRAQVPEDQSVESWLLSRKAESVQRKKLHSAEYRNNCTPWTSIVPLSALIVKHNVEVDFAVALDGVLVVDVEFVPDSRPRGLSVVSFFDGINVYVFTKRFLVEFPSMRKRVAEYLKAHSVLVFCDTRQDLPVLRRFFGVDYGELSHDVQRCEPDFAENTRCSLQNLFNKYCAADGKLYAKDEETSVSFQEVAGTLTSEQLRYCCADVYATYLVHSQQTASN</sequence>
<dbReference type="GO" id="GO:0006139">
    <property type="term" value="P:nucleobase-containing compound metabolic process"/>
    <property type="evidence" value="ECO:0007669"/>
    <property type="project" value="InterPro"/>
</dbReference>
<protein>
    <recommendedName>
        <fullName evidence="1">3'-5' exonuclease domain-containing protein</fullName>
    </recommendedName>
</protein>
<reference evidence="2 3" key="1">
    <citation type="journal article" date="2015" name="Genome Biol. Evol.">
        <title>Comparative Genomics of a Bacterivorous Green Alga Reveals Evolutionary Causalities and Consequences of Phago-Mixotrophic Mode of Nutrition.</title>
        <authorList>
            <person name="Burns J.A."/>
            <person name="Paasch A."/>
            <person name="Narechania A."/>
            <person name="Kim E."/>
        </authorList>
    </citation>
    <scope>NUCLEOTIDE SEQUENCE [LARGE SCALE GENOMIC DNA]</scope>
    <source>
        <strain evidence="2 3">PLY_AMNH</strain>
    </source>
</reference>